<dbReference type="Gene3D" id="3.30.710.10">
    <property type="entry name" value="Potassium Channel Kv1.1, Chain A"/>
    <property type="match status" value="1"/>
</dbReference>
<dbReference type="SUPFAM" id="SSF54695">
    <property type="entry name" value="POZ domain"/>
    <property type="match status" value="1"/>
</dbReference>
<dbReference type="PANTHER" id="PTHR45632:SF18">
    <property type="entry name" value="KELCH-LIKE FAMILY MEMBER 43"/>
    <property type="match status" value="1"/>
</dbReference>
<feature type="compositionally biased region" description="Basic residues" evidence="3">
    <location>
        <begin position="668"/>
        <end position="678"/>
    </location>
</feature>
<sequence>MCLKNQCQKSLLKKTRSKLMPSPSKNSQTMAPKKKAPRQKKPAVEAISPVAIETPLTQLKVENRGDGVVVMESHVKKIEQMAALDIAQLNSLNLPLPLPVIKPGERGLGLGSELTRPLHGNALLEELSKMRQEKFLTDLELASKTKAFDVHKLVISSVSQFFRETLAKDPSMKRLELPSLSPLGLANVITFAYLGRVHMSLYTIDPSAAEDVHGLPPGRAQLCEAARRFVLENFVQFADTPLFTQLTLEQMAAFLQDDALLLPSEVTAFQLAMRWLDFDSSRQPHAAELLSHIRFETIPASELVSQVQPVPRMMMDPHCHRLLVDAMNYHLLPYQQNTLQSRRTQVRAGQQTLLTVGGRPSLTERALSREVMWRDPREGGASWRHLSQLPAKSFNQCVAVMDGFLYVAGGEDQNDARNQAKHAVNTISRYDPRFNTWLHLASMRQRRTHFSLAASGGRLFAIGGRNVEGLLATTESYLPSSNTWTMRAPMEVPRCCHSSATLPSGDILVTGGYINCAYSRSVACYSMDTDTWSESAQMETPRGWHCSATLGGKVYVVGGSQLGPGGERVDVLSVEVFSPESRSWSRAAPLLLGVSTAGLSPLADKLYLLGGWNEAEKRYKAAVQKYEPATDSWSMAEDLPEPTVGVSCCTLTLPPDTHRAASSTATPRHTKSSSRPRRTAAERAAWLLHKASPHREEEFNIRGTSGSCPLFILYLGL</sequence>
<accession>A0A7J5XCD9</accession>
<keyword evidence="2" id="KW-0677">Repeat</keyword>
<name>A0A7J5XCD9_DISMA</name>
<dbReference type="InterPro" id="IPR011333">
    <property type="entry name" value="SKP1/BTB/POZ_sf"/>
</dbReference>
<feature type="domain" description="BTB" evidence="4">
    <location>
        <begin position="137"/>
        <end position="201"/>
    </location>
</feature>
<keyword evidence="1" id="KW-0880">Kelch repeat</keyword>
<comment type="caution">
    <text evidence="5">The sequence shown here is derived from an EMBL/GenBank/DDBJ whole genome shotgun (WGS) entry which is preliminary data.</text>
</comment>
<dbReference type="SUPFAM" id="SSF117281">
    <property type="entry name" value="Kelch motif"/>
    <property type="match status" value="1"/>
</dbReference>
<dbReference type="GO" id="GO:0005634">
    <property type="term" value="C:nucleus"/>
    <property type="evidence" value="ECO:0007669"/>
    <property type="project" value="TreeGrafter"/>
</dbReference>
<keyword evidence="6" id="KW-1185">Reference proteome</keyword>
<feature type="region of interest" description="Disordered" evidence="3">
    <location>
        <begin position="1"/>
        <end position="44"/>
    </location>
</feature>
<dbReference type="Pfam" id="PF07707">
    <property type="entry name" value="BACK"/>
    <property type="match status" value="1"/>
</dbReference>
<dbReference type="OrthoDB" id="45365at2759"/>
<proteinExistence type="predicted"/>
<evidence type="ECO:0000313" key="5">
    <source>
        <dbReference type="EMBL" id="KAF3834247.1"/>
    </source>
</evidence>
<feature type="compositionally biased region" description="Basic residues" evidence="3">
    <location>
        <begin position="32"/>
        <end position="41"/>
    </location>
</feature>
<dbReference type="Gene3D" id="1.25.40.420">
    <property type="match status" value="1"/>
</dbReference>
<dbReference type="Pfam" id="PF24681">
    <property type="entry name" value="Kelch_KLHDC2_KLHL20_DRC7"/>
    <property type="match status" value="1"/>
</dbReference>
<protein>
    <recommendedName>
        <fullName evidence="4">BTB domain-containing protein</fullName>
    </recommendedName>
</protein>
<evidence type="ECO:0000256" key="2">
    <source>
        <dbReference type="ARBA" id="ARBA00022737"/>
    </source>
</evidence>
<dbReference type="Proteomes" id="UP000518266">
    <property type="component" value="Unassembled WGS sequence"/>
</dbReference>
<evidence type="ECO:0000313" key="6">
    <source>
        <dbReference type="Proteomes" id="UP000518266"/>
    </source>
</evidence>
<dbReference type="InterPro" id="IPR000210">
    <property type="entry name" value="BTB/POZ_dom"/>
</dbReference>
<dbReference type="Gene3D" id="2.120.10.80">
    <property type="entry name" value="Kelch-type beta propeller"/>
    <property type="match status" value="1"/>
</dbReference>
<evidence type="ECO:0000256" key="3">
    <source>
        <dbReference type="SAM" id="MobiDB-lite"/>
    </source>
</evidence>
<dbReference type="PROSITE" id="PS50097">
    <property type="entry name" value="BTB"/>
    <property type="match status" value="1"/>
</dbReference>
<feature type="region of interest" description="Disordered" evidence="3">
    <location>
        <begin position="657"/>
        <end position="678"/>
    </location>
</feature>
<evidence type="ECO:0000256" key="1">
    <source>
        <dbReference type="ARBA" id="ARBA00022441"/>
    </source>
</evidence>
<dbReference type="SMART" id="SM00612">
    <property type="entry name" value="Kelch"/>
    <property type="match status" value="5"/>
</dbReference>
<evidence type="ECO:0000259" key="4">
    <source>
        <dbReference type="PROSITE" id="PS50097"/>
    </source>
</evidence>
<gene>
    <name evidence="5" type="ORF">F7725_025451</name>
</gene>
<dbReference type="InterPro" id="IPR015915">
    <property type="entry name" value="Kelch-typ_b-propeller"/>
</dbReference>
<dbReference type="InterPro" id="IPR011705">
    <property type="entry name" value="BACK"/>
</dbReference>
<dbReference type="InterPro" id="IPR006652">
    <property type="entry name" value="Kelch_1"/>
</dbReference>
<dbReference type="AlphaFoldDB" id="A0A7J5XCD9"/>
<dbReference type="SMART" id="SM00875">
    <property type="entry name" value="BACK"/>
    <property type="match status" value="1"/>
</dbReference>
<dbReference type="PANTHER" id="PTHR45632">
    <property type="entry name" value="LD33804P"/>
    <property type="match status" value="1"/>
</dbReference>
<dbReference type="Pfam" id="PF00651">
    <property type="entry name" value="BTB"/>
    <property type="match status" value="1"/>
</dbReference>
<reference evidence="5 6" key="1">
    <citation type="submission" date="2020-03" db="EMBL/GenBank/DDBJ databases">
        <title>Dissostichus mawsoni Genome sequencing and assembly.</title>
        <authorList>
            <person name="Park H."/>
        </authorList>
    </citation>
    <scope>NUCLEOTIDE SEQUENCE [LARGE SCALE GENOMIC DNA]</scope>
    <source>
        <strain evidence="5">DM0001</strain>
        <tissue evidence="5">Muscle</tissue>
    </source>
</reference>
<dbReference type="EMBL" id="JAAKFY010000026">
    <property type="protein sequence ID" value="KAF3834247.1"/>
    <property type="molecule type" value="Genomic_DNA"/>
</dbReference>
<organism evidence="5 6">
    <name type="scientific">Dissostichus mawsoni</name>
    <name type="common">Antarctic cod</name>
    <dbReference type="NCBI Taxonomy" id="36200"/>
    <lineage>
        <taxon>Eukaryota</taxon>
        <taxon>Metazoa</taxon>
        <taxon>Chordata</taxon>
        <taxon>Craniata</taxon>
        <taxon>Vertebrata</taxon>
        <taxon>Euteleostomi</taxon>
        <taxon>Actinopterygii</taxon>
        <taxon>Neopterygii</taxon>
        <taxon>Teleostei</taxon>
        <taxon>Neoteleostei</taxon>
        <taxon>Acanthomorphata</taxon>
        <taxon>Eupercaria</taxon>
        <taxon>Perciformes</taxon>
        <taxon>Notothenioidei</taxon>
        <taxon>Nototheniidae</taxon>
        <taxon>Dissostichus</taxon>
    </lineage>
</organism>